<accession>A0A9P0EW44</accession>
<feature type="compositionally biased region" description="Low complexity" evidence="2">
    <location>
        <begin position="278"/>
        <end position="287"/>
    </location>
</feature>
<evidence type="ECO:0000256" key="1">
    <source>
        <dbReference type="ARBA" id="ARBA00023157"/>
    </source>
</evidence>
<dbReference type="CDD" id="cd00041">
    <property type="entry name" value="CUB"/>
    <property type="match status" value="1"/>
</dbReference>
<feature type="non-terminal residue" evidence="6">
    <location>
        <position position="1024"/>
    </location>
</feature>
<dbReference type="SMART" id="SM00192">
    <property type="entry name" value="LDLa"/>
    <property type="match status" value="2"/>
</dbReference>
<dbReference type="EMBL" id="OU963862">
    <property type="protein sequence ID" value="CAH0381594.1"/>
    <property type="molecule type" value="Genomic_DNA"/>
</dbReference>
<keyword evidence="3" id="KW-1133">Transmembrane helix</keyword>
<dbReference type="InterPro" id="IPR002172">
    <property type="entry name" value="LDrepeatLR_classA_rpt"/>
</dbReference>
<dbReference type="InterPro" id="IPR035914">
    <property type="entry name" value="Sperma_CUB_dom_sf"/>
</dbReference>
<evidence type="ECO:0000256" key="3">
    <source>
        <dbReference type="SAM" id="Phobius"/>
    </source>
</evidence>
<dbReference type="Gene3D" id="2.40.128.620">
    <property type="match status" value="1"/>
</dbReference>
<dbReference type="PANTHER" id="PTHR47537:SF8">
    <property type="entry name" value="CUB DOMAIN-CONTAINING PROTEIN"/>
    <property type="match status" value="1"/>
</dbReference>
<dbReference type="PRINTS" id="PR00261">
    <property type="entry name" value="LDLRECEPTOR"/>
</dbReference>
<dbReference type="Pfam" id="PF00057">
    <property type="entry name" value="Ldl_recept_a"/>
    <property type="match status" value="1"/>
</dbReference>
<feature type="domain" description="CUB" evidence="5">
    <location>
        <begin position="214"/>
        <end position="380"/>
    </location>
</feature>
<dbReference type="SUPFAM" id="SSF57424">
    <property type="entry name" value="LDL receptor-like module"/>
    <property type="match status" value="2"/>
</dbReference>
<evidence type="ECO:0000256" key="4">
    <source>
        <dbReference type="SAM" id="SignalP"/>
    </source>
</evidence>
<name>A0A9P0EW44_BEMTA</name>
<feature type="signal peptide" evidence="4">
    <location>
        <begin position="1"/>
        <end position="19"/>
    </location>
</feature>
<dbReference type="SMART" id="SM00042">
    <property type="entry name" value="CUB"/>
    <property type="match status" value="1"/>
</dbReference>
<dbReference type="InterPro" id="IPR056707">
    <property type="entry name" value="DUF7805"/>
</dbReference>
<reference evidence="6" key="1">
    <citation type="submission" date="2021-12" db="EMBL/GenBank/DDBJ databases">
        <authorList>
            <person name="King R."/>
        </authorList>
    </citation>
    <scope>NUCLEOTIDE SEQUENCE</scope>
</reference>
<evidence type="ECO:0000256" key="2">
    <source>
        <dbReference type="SAM" id="MobiDB-lite"/>
    </source>
</evidence>
<dbReference type="PANTHER" id="PTHR47537">
    <property type="entry name" value="CUBILIN"/>
    <property type="match status" value="1"/>
</dbReference>
<dbReference type="FunFam" id="2.60.120.290:FF:000065">
    <property type="entry name" value="Uncharacterized protein, isoform E"/>
    <property type="match status" value="1"/>
</dbReference>
<feature type="chain" id="PRO_5040372852" description="CUB domain-containing protein" evidence="4">
    <location>
        <begin position="20"/>
        <end position="1024"/>
    </location>
</feature>
<dbReference type="InterPro" id="IPR036055">
    <property type="entry name" value="LDL_receptor-like_sf"/>
</dbReference>
<dbReference type="InterPro" id="IPR000859">
    <property type="entry name" value="CUB_dom"/>
</dbReference>
<organism evidence="6 7">
    <name type="scientific">Bemisia tabaci</name>
    <name type="common">Sweetpotato whitefly</name>
    <name type="synonym">Aleurodes tabaci</name>
    <dbReference type="NCBI Taxonomy" id="7038"/>
    <lineage>
        <taxon>Eukaryota</taxon>
        <taxon>Metazoa</taxon>
        <taxon>Ecdysozoa</taxon>
        <taxon>Arthropoda</taxon>
        <taxon>Hexapoda</taxon>
        <taxon>Insecta</taxon>
        <taxon>Pterygota</taxon>
        <taxon>Neoptera</taxon>
        <taxon>Paraneoptera</taxon>
        <taxon>Hemiptera</taxon>
        <taxon>Sternorrhyncha</taxon>
        <taxon>Aleyrodoidea</taxon>
        <taxon>Aleyrodidae</taxon>
        <taxon>Aleyrodinae</taxon>
        <taxon>Bemisia</taxon>
    </lineage>
</organism>
<feature type="transmembrane region" description="Helical" evidence="3">
    <location>
        <begin position="964"/>
        <end position="986"/>
    </location>
</feature>
<dbReference type="GO" id="GO:0005886">
    <property type="term" value="C:plasma membrane"/>
    <property type="evidence" value="ECO:0007669"/>
    <property type="project" value="TreeGrafter"/>
</dbReference>
<keyword evidence="3" id="KW-0812">Transmembrane</keyword>
<keyword evidence="1" id="KW-1015">Disulfide bond</keyword>
<dbReference type="InterPro" id="IPR023415">
    <property type="entry name" value="LDLR_class-A_CS"/>
</dbReference>
<dbReference type="Gene3D" id="2.60.120.290">
    <property type="entry name" value="Spermadhesin, CUB domain"/>
    <property type="match status" value="2"/>
</dbReference>
<dbReference type="CDD" id="cd00112">
    <property type="entry name" value="LDLa"/>
    <property type="match status" value="2"/>
</dbReference>
<dbReference type="SUPFAM" id="SSF49854">
    <property type="entry name" value="Spermadhesin, CUB domain"/>
    <property type="match status" value="2"/>
</dbReference>
<keyword evidence="3" id="KW-0472">Membrane</keyword>
<evidence type="ECO:0000313" key="7">
    <source>
        <dbReference type="Proteomes" id="UP001152759"/>
    </source>
</evidence>
<dbReference type="Gene3D" id="4.10.400.10">
    <property type="entry name" value="Low-density Lipoprotein Receptor"/>
    <property type="match status" value="1"/>
</dbReference>
<dbReference type="InterPro" id="IPR053207">
    <property type="entry name" value="Non-NMDA_GluR_Accessory"/>
</dbReference>
<evidence type="ECO:0000259" key="5">
    <source>
        <dbReference type="SMART" id="SM00042"/>
    </source>
</evidence>
<feature type="region of interest" description="Disordered" evidence="2">
    <location>
        <begin position="277"/>
        <end position="298"/>
    </location>
</feature>
<evidence type="ECO:0000313" key="6">
    <source>
        <dbReference type="EMBL" id="CAH0381594.1"/>
    </source>
</evidence>
<dbReference type="PROSITE" id="PS01209">
    <property type="entry name" value="LDLRA_1"/>
    <property type="match status" value="1"/>
</dbReference>
<protein>
    <recommendedName>
        <fullName evidence="5">CUB domain-containing protein</fullName>
    </recommendedName>
</protein>
<dbReference type="Proteomes" id="UP001152759">
    <property type="component" value="Chromosome 1"/>
</dbReference>
<dbReference type="Pfam" id="PF25090">
    <property type="entry name" value="DUF7805"/>
    <property type="match status" value="1"/>
</dbReference>
<keyword evidence="7" id="KW-1185">Reference proteome</keyword>
<gene>
    <name evidence="6" type="ORF">BEMITA_LOCUS1227</name>
</gene>
<keyword evidence="4" id="KW-0732">Signal</keyword>
<dbReference type="AlphaFoldDB" id="A0A9P0EW44"/>
<proteinExistence type="predicted"/>
<sequence length="1024" mass="113990">EAVGRVIYLLVFLVPGTLPIPACRISEFPCRNGRCIRLDQYCNGIADCPDKSDEPRYCTVCNRTYYGDIPTTYSLSLPRPKDEKLPFLCHLTFTANGRENGELVQLMFESFELGRYEAASPEGCPDGHMQLSELGRPFTGGFWCGAASAPAVYFTETSTVTITLRLFQPPSGTQAPPFSFRLRYKFVGDEAAVVRFGTLAAPLERGDIVPGTYCSRNFYECYFKRCRIQSPNYPGIYPRNVTCYLTIRQKKVPTCKHAMISVRQDNGHKMQIRSLREGASTSTSATGGTSGVQAGTNRTERRLRVWEDCTSERDHLMFYDGASTDDPLLVKYCGGDWLPKIVSRGPVMLVTFHSSPYSVPLSPPGATSPLRGFELDVDILFSDSDSLDFARQSRSCEFLVNASHPDSDDAMQRSRGREGFVLSPRHTLPANSTCVYRFRGSEADLVWLYFVSYAHHPLRQRNASHVSVPERESCATRLRIWDGGGSVLGDHCDAPKLCDHATLANATRRGRPCSIEESYVSFSNSIVIQHKSTPGTALHPASFRLRYEFVDTRLGGEPYFGRKDDDVPTTTCSRLFRKMRSGQIHTPKNVFLYGRGGTANLSCYYRIEAGPGERVQLTIRNVSFGERAECYTETDPHTGRYVCARSPERAARKNYELLVTEAPWRDVRTAKACICNNATSAAAQHALNTLQALTFTSATKVLELTFKIFNMNMTEDYKDVYFYAEFEMVRAADCARKQRLRGSGGEIEFANPPQTRADKQCFGTPWFIEANENKSLFLMTWGHLLPLHPAPDEPVKCHTRNRILLYYGTTKRLSHVICPALHSSRQSELHIFSEEWFGYQEEDETHGGGPLQNPRTPNFLLEFVAREPGGATVNWLEVSRPKSSFLKQLHPSSELIEEQTIGVVGPVVGGNATDPGCPHKCHDLNACISAVLWCDGVRNCPDGSDENPAVCGVSRLIFTLLPTYAILGGGVASSAACFVVLCFLALHRSHQRKRRLLGADKMGASQRAPTEEFLVNSQGSLASS</sequence>